<evidence type="ECO:0000256" key="2">
    <source>
        <dbReference type="SAM" id="Phobius"/>
    </source>
</evidence>
<dbReference type="RefSeq" id="WP_349277917.1">
    <property type="nucleotide sequence ID" value="NZ_CBCSCU010000063.1"/>
</dbReference>
<keyword evidence="2" id="KW-0472">Membrane</keyword>
<name>A0AAU7LP50_9BURK</name>
<accession>A0AAU7LP50</accession>
<evidence type="ECO:0000256" key="1">
    <source>
        <dbReference type="SAM" id="MobiDB-lite"/>
    </source>
</evidence>
<keyword evidence="2" id="KW-1133">Transmembrane helix</keyword>
<evidence type="ECO:0008006" key="4">
    <source>
        <dbReference type="Google" id="ProtNLM"/>
    </source>
</evidence>
<protein>
    <recommendedName>
        <fullName evidence="4">PsiF repeat-containing protein</fullName>
    </recommendedName>
</protein>
<dbReference type="EMBL" id="CP157675">
    <property type="protein sequence ID" value="XBP69361.1"/>
    <property type="molecule type" value="Genomic_DNA"/>
</dbReference>
<keyword evidence="2" id="KW-0812">Transmembrane</keyword>
<dbReference type="AlphaFoldDB" id="A0AAU7LP50"/>
<sequence length="147" mass="15516">MLTSIKSRFTRPLRLNRLGKGITYFGLTALLAMTAATAQIAAPDTSGLDSTGNAKSEMAACKSGKTQQDRNACMKEVRNANAEKRAGKLGSGADYTANAMKRCEVFKESEDQAACRARVESQAKLDGSVASGGVLRQGEITVPATPQ</sequence>
<organism evidence="3">
    <name type="scientific">Polaromonas hydrogenivorans</name>
    <dbReference type="NCBI Taxonomy" id="335476"/>
    <lineage>
        <taxon>Bacteria</taxon>
        <taxon>Pseudomonadati</taxon>
        <taxon>Pseudomonadota</taxon>
        <taxon>Betaproteobacteria</taxon>
        <taxon>Burkholderiales</taxon>
        <taxon>Comamonadaceae</taxon>
        <taxon>Polaromonas</taxon>
    </lineage>
</organism>
<feature type="transmembrane region" description="Helical" evidence="2">
    <location>
        <begin position="21"/>
        <end position="42"/>
    </location>
</feature>
<reference evidence="3" key="1">
    <citation type="submission" date="2024-05" db="EMBL/GenBank/DDBJ databases">
        <authorList>
            <person name="Bunk B."/>
            <person name="Swiderski J."/>
            <person name="Sproer C."/>
            <person name="Thiel V."/>
        </authorList>
    </citation>
    <scope>NUCLEOTIDE SEQUENCE</scope>
    <source>
        <strain evidence="3">DSM 17735</strain>
    </source>
</reference>
<feature type="region of interest" description="Disordered" evidence="1">
    <location>
        <begin position="43"/>
        <end position="70"/>
    </location>
</feature>
<proteinExistence type="predicted"/>
<evidence type="ECO:0000313" key="3">
    <source>
        <dbReference type="EMBL" id="XBP69361.1"/>
    </source>
</evidence>
<gene>
    <name evidence="3" type="ORF">ABLV49_15880</name>
</gene>